<reference evidence="3 4" key="1">
    <citation type="submission" date="2024-10" db="EMBL/GenBank/DDBJ databases">
        <title>The Natural Products Discovery Center: Release of the First 8490 Sequenced Strains for Exploring Actinobacteria Biosynthetic Diversity.</title>
        <authorList>
            <person name="Kalkreuter E."/>
            <person name="Kautsar S.A."/>
            <person name="Yang D."/>
            <person name="Bader C.D."/>
            <person name="Teijaro C.N."/>
            <person name="Fluegel L."/>
            <person name="Davis C.M."/>
            <person name="Simpson J.R."/>
            <person name="Lauterbach L."/>
            <person name="Steele A.D."/>
            <person name="Gui C."/>
            <person name="Meng S."/>
            <person name="Li G."/>
            <person name="Viehrig K."/>
            <person name="Ye F."/>
            <person name="Su P."/>
            <person name="Kiefer A.F."/>
            <person name="Nichols A."/>
            <person name="Cepeda A.J."/>
            <person name="Yan W."/>
            <person name="Fan B."/>
            <person name="Jiang Y."/>
            <person name="Adhikari A."/>
            <person name="Zheng C.-J."/>
            <person name="Schuster L."/>
            <person name="Cowan T.M."/>
            <person name="Smanski M.J."/>
            <person name="Chevrette M.G."/>
            <person name="De Carvalho L.P.S."/>
            <person name="Shen B."/>
        </authorList>
    </citation>
    <scope>NUCLEOTIDE SEQUENCE [LARGE SCALE GENOMIC DNA]</scope>
    <source>
        <strain evidence="3 4">NPDC002173</strain>
    </source>
</reference>
<sequence>MALLFGIYLLDTTVSTLTAFIGLFLLIFGLIGLWHGYFLLSCTTLKGTAMSRSGRAIRLREVLQEAQELAEMVHFDQQEQLLELETSTQQYEALEQRIQKAREQLSDLQNLEKLLPEHAYATFRLWQGFITRSNRSNLLWGIGLFLTGLILSPVAQAVYEKLTS</sequence>
<gene>
    <name evidence="3" type="ORF">ACFYXI_41115</name>
</gene>
<keyword evidence="2" id="KW-0472">Membrane</keyword>
<keyword evidence="2" id="KW-1133">Transmembrane helix</keyword>
<dbReference type="RefSeq" id="WP_387418149.1">
    <property type="nucleotide sequence ID" value="NZ_JBIASD010000060.1"/>
</dbReference>
<comment type="caution">
    <text evidence="3">The sequence shown here is derived from an EMBL/GenBank/DDBJ whole genome shotgun (WGS) entry which is preliminary data.</text>
</comment>
<feature type="coiled-coil region" evidence="1">
    <location>
        <begin position="77"/>
        <end position="114"/>
    </location>
</feature>
<dbReference type="Proteomes" id="UP001602013">
    <property type="component" value="Unassembled WGS sequence"/>
</dbReference>
<dbReference type="EMBL" id="JBIASD010000060">
    <property type="protein sequence ID" value="MFF3672000.1"/>
    <property type="molecule type" value="Genomic_DNA"/>
</dbReference>
<keyword evidence="4" id="KW-1185">Reference proteome</keyword>
<evidence type="ECO:0008006" key="5">
    <source>
        <dbReference type="Google" id="ProtNLM"/>
    </source>
</evidence>
<evidence type="ECO:0000256" key="1">
    <source>
        <dbReference type="SAM" id="Coils"/>
    </source>
</evidence>
<keyword evidence="1" id="KW-0175">Coiled coil</keyword>
<protein>
    <recommendedName>
        <fullName evidence="5">SMODS and SLOG-associating 2TM effector domain-containing protein</fullName>
    </recommendedName>
</protein>
<proteinExistence type="predicted"/>
<feature type="transmembrane region" description="Helical" evidence="2">
    <location>
        <begin position="138"/>
        <end position="159"/>
    </location>
</feature>
<evidence type="ECO:0000313" key="3">
    <source>
        <dbReference type="EMBL" id="MFF3672000.1"/>
    </source>
</evidence>
<feature type="transmembrane region" description="Helical" evidence="2">
    <location>
        <begin position="20"/>
        <end position="40"/>
    </location>
</feature>
<evidence type="ECO:0000256" key="2">
    <source>
        <dbReference type="SAM" id="Phobius"/>
    </source>
</evidence>
<evidence type="ECO:0000313" key="4">
    <source>
        <dbReference type="Proteomes" id="UP001602013"/>
    </source>
</evidence>
<name>A0ABW6T843_9ACTN</name>
<keyword evidence="2" id="KW-0812">Transmembrane</keyword>
<accession>A0ABW6T843</accession>
<organism evidence="3 4">
    <name type="scientific">Microtetraspora malaysiensis</name>
    <dbReference type="NCBI Taxonomy" id="161358"/>
    <lineage>
        <taxon>Bacteria</taxon>
        <taxon>Bacillati</taxon>
        <taxon>Actinomycetota</taxon>
        <taxon>Actinomycetes</taxon>
        <taxon>Streptosporangiales</taxon>
        <taxon>Streptosporangiaceae</taxon>
        <taxon>Microtetraspora</taxon>
    </lineage>
</organism>